<dbReference type="STRING" id="332977.SAMN05421740_103712"/>
<dbReference type="OrthoDB" id="701537at2"/>
<organism evidence="1 2">
    <name type="scientific">Parapedobacter koreensis</name>
    <dbReference type="NCBI Taxonomy" id="332977"/>
    <lineage>
        <taxon>Bacteria</taxon>
        <taxon>Pseudomonadati</taxon>
        <taxon>Bacteroidota</taxon>
        <taxon>Sphingobacteriia</taxon>
        <taxon>Sphingobacteriales</taxon>
        <taxon>Sphingobacteriaceae</taxon>
        <taxon>Parapedobacter</taxon>
    </lineage>
</organism>
<accession>A0A1H7N0W3</accession>
<keyword evidence="2" id="KW-1185">Reference proteome</keyword>
<dbReference type="AlphaFoldDB" id="A0A1H7N0W3"/>
<reference evidence="2" key="1">
    <citation type="submission" date="2016-10" db="EMBL/GenBank/DDBJ databases">
        <authorList>
            <person name="Varghese N."/>
            <person name="Submissions S."/>
        </authorList>
    </citation>
    <scope>NUCLEOTIDE SEQUENCE [LARGE SCALE GENOMIC DNA]</scope>
    <source>
        <strain evidence="2">Jip14</strain>
    </source>
</reference>
<evidence type="ECO:0000313" key="2">
    <source>
        <dbReference type="Proteomes" id="UP000198916"/>
    </source>
</evidence>
<name>A0A1H7N0W3_9SPHI</name>
<sequence>MGKIEDGYVRGLVGSTISRRVGNLNVLQGSPRFRVKQTEATKAAGTDFGTASRCARMIRYAFWSLILDYQDGGMINRLNAQVLRAMRANRRQQTGTMQLSAGKLHRLVDFQFNAKCHLQDYLFVDIVVEYTSSGNLDVIIPAFHSERDLLWSGDMTHCSIQLLAVAFDFEGKAKRGIGRREYIIPLRTREKDVLKQHWHFDVAEPAGTVILVGLSLEFMYNMGSRFHLLNNKELHPAAIVGAFVV</sequence>
<dbReference type="EMBL" id="FNZR01000003">
    <property type="protein sequence ID" value="SEL17074.1"/>
    <property type="molecule type" value="Genomic_DNA"/>
</dbReference>
<proteinExistence type="predicted"/>
<gene>
    <name evidence="1" type="ORF">SAMN05421740_103712</name>
</gene>
<dbReference type="RefSeq" id="WP_090605346.1">
    <property type="nucleotide sequence ID" value="NZ_FNZR01000003.1"/>
</dbReference>
<evidence type="ECO:0000313" key="1">
    <source>
        <dbReference type="EMBL" id="SEL17074.1"/>
    </source>
</evidence>
<dbReference type="Proteomes" id="UP000198916">
    <property type="component" value="Unassembled WGS sequence"/>
</dbReference>
<protein>
    <submittedName>
        <fullName evidence="1">Uncharacterized protein</fullName>
    </submittedName>
</protein>